<dbReference type="GO" id="GO:1990573">
    <property type="term" value="P:potassium ion import across plasma membrane"/>
    <property type="evidence" value="ECO:0007669"/>
    <property type="project" value="TreeGrafter"/>
</dbReference>
<sequence length="243" mass="28412">MDIRMIKNMMILRILMKKIPLKKQLNKRNTLDNLYTGINGAQIPRSIIKNLNRFKTKQPKGTIDVWWLYDDGGLTLLVPHILATRHQWSKCKLRVFALANRRNELDVEHRSMISLLAKFRIDVKDVIIISDLGKIASQSSRDEFEEMISKFRRREKEPGKEALSISDEELSLLKEKTNRHLRLRELLMENSQNASLIVMTLPLPRQNRVSAPLYMAWLETLTKDMPPFLLIRGNQQSVLTFYS</sequence>
<dbReference type="GO" id="GO:0055078">
    <property type="term" value="P:sodium ion homeostasis"/>
    <property type="evidence" value="ECO:0007669"/>
    <property type="project" value="TreeGrafter"/>
</dbReference>
<evidence type="ECO:0000313" key="6">
    <source>
        <dbReference type="EMBL" id="KAB7503414.1"/>
    </source>
</evidence>
<evidence type="ECO:0000256" key="3">
    <source>
        <dbReference type="ARBA" id="ARBA00022989"/>
    </source>
</evidence>
<evidence type="ECO:0000256" key="4">
    <source>
        <dbReference type="ARBA" id="ARBA00023136"/>
    </source>
</evidence>
<dbReference type="OrthoDB" id="2020542at2759"/>
<name>A0A5N5T9U9_9CRUS</name>
<dbReference type="GO" id="GO:0008511">
    <property type="term" value="F:sodium:potassium:chloride symporter activity"/>
    <property type="evidence" value="ECO:0007669"/>
    <property type="project" value="TreeGrafter"/>
</dbReference>
<dbReference type="PANTHER" id="PTHR11827:SF103">
    <property type="entry name" value="SODIUM CHLORIDE COTRANSPORTER 69, ISOFORM E"/>
    <property type="match status" value="1"/>
</dbReference>
<dbReference type="GO" id="GO:0055075">
    <property type="term" value="P:potassium ion homeostasis"/>
    <property type="evidence" value="ECO:0007669"/>
    <property type="project" value="TreeGrafter"/>
</dbReference>
<evidence type="ECO:0000256" key="2">
    <source>
        <dbReference type="ARBA" id="ARBA00022692"/>
    </source>
</evidence>
<dbReference type="InterPro" id="IPR018491">
    <property type="entry name" value="SLC12_C"/>
</dbReference>
<dbReference type="GO" id="GO:0055064">
    <property type="term" value="P:chloride ion homeostasis"/>
    <property type="evidence" value="ECO:0007669"/>
    <property type="project" value="TreeGrafter"/>
</dbReference>
<keyword evidence="3" id="KW-1133">Transmembrane helix</keyword>
<proteinExistence type="predicted"/>
<reference evidence="6 7" key="1">
    <citation type="journal article" date="2019" name="PLoS Biol.">
        <title>Sex chromosomes control vertical transmission of feminizing Wolbachia symbionts in an isopod.</title>
        <authorList>
            <person name="Becking T."/>
            <person name="Chebbi M.A."/>
            <person name="Giraud I."/>
            <person name="Moumen B."/>
            <person name="Laverre T."/>
            <person name="Caubet Y."/>
            <person name="Peccoud J."/>
            <person name="Gilbert C."/>
            <person name="Cordaux R."/>
        </authorList>
    </citation>
    <scope>NUCLEOTIDE SEQUENCE [LARGE SCALE GENOMIC DNA]</scope>
    <source>
        <strain evidence="6">ANa2</strain>
        <tissue evidence="6">Whole body excluding digestive tract and cuticle</tissue>
    </source>
</reference>
<organism evidence="6 7">
    <name type="scientific">Armadillidium nasatum</name>
    <dbReference type="NCBI Taxonomy" id="96803"/>
    <lineage>
        <taxon>Eukaryota</taxon>
        <taxon>Metazoa</taxon>
        <taxon>Ecdysozoa</taxon>
        <taxon>Arthropoda</taxon>
        <taxon>Crustacea</taxon>
        <taxon>Multicrustacea</taxon>
        <taxon>Malacostraca</taxon>
        <taxon>Eumalacostraca</taxon>
        <taxon>Peracarida</taxon>
        <taxon>Isopoda</taxon>
        <taxon>Oniscidea</taxon>
        <taxon>Crinocheta</taxon>
        <taxon>Armadillidiidae</taxon>
        <taxon>Armadillidium</taxon>
    </lineage>
</organism>
<comment type="caution">
    <text evidence="6">The sequence shown here is derived from an EMBL/GenBank/DDBJ whole genome shotgun (WGS) entry which is preliminary data.</text>
</comment>
<keyword evidence="4" id="KW-0472">Membrane</keyword>
<dbReference type="InterPro" id="IPR004842">
    <property type="entry name" value="SLC12A_fam"/>
</dbReference>
<keyword evidence="2" id="KW-0812">Transmembrane</keyword>
<feature type="domain" description="SLC12A transporter C-terminal" evidence="5">
    <location>
        <begin position="27"/>
        <end position="243"/>
    </location>
</feature>
<protein>
    <submittedName>
        <fullName evidence="6">Solute carrier family 12 member 2</fullName>
    </submittedName>
</protein>
<gene>
    <name evidence="6" type="ORF">Anas_07384</name>
</gene>
<evidence type="ECO:0000313" key="7">
    <source>
        <dbReference type="Proteomes" id="UP000326759"/>
    </source>
</evidence>
<dbReference type="Proteomes" id="UP000326759">
    <property type="component" value="Unassembled WGS sequence"/>
</dbReference>
<dbReference type="PANTHER" id="PTHR11827">
    <property type="entry name" value="SOLUTE CARRIER FAMILY 12, CATION COTRANSPORTERS"/>
    <property type="match status" value="1"/>
</dbReference>
<dbReference type="EMBL" id="SEYY01005210">
    <property type="protein sequence ID" value="KAB7503414.1"/>
    <property type="molecule type" value="Genomic_DNA"/>
</dbReference>
<comment type="subcellular location">
    <subcellularLocation>
        <location evidence="1">Membrane</location>
        <topology evidence="1">Multi-pass membrane protein</topology>
    </subcellularLocation>
</comment>
<dbReference type="AlphaFoldDB" id="A0A5N5T9U9"/>
<keyword evidence="7" id="KW-1185">Reference proteome</keyword>
<evidence type="ECO:0000259" key="5">
    <source>
        <dbReference type="Pfam" id="PF03522"/>
    </source>
</evidence>
<dbReference type="GO" id="GO:0006884">
    <property type="term" value="P:cell volume homeostasis"/>
    <property type="evidence" value="ECO:0007669"/>
    <property type="project" value="TreeGrafter"/>
</dbReference>
<dbReference type="Pfam" id="PF03522">
    <property type="entry name" value="SLC12"/>
    <property type="match status" value="1"/>
</dbReference>
<dbReference type="GO" id="GO:0016020">
    <property type="term" value="C:membrane"/>
    <property type="evidence" value="ECO:0007669"/>
    <property type="project" value="UniProtKB-SubCell"/>
</dbReference>
<evidence type="ECO:0000256" key="1">
    <source>
        <dbReference type="ARBA" id="ARBA00004141"/>
    </source>
</evidence>
<accession>A0A5N5T9U9</accession>